<reference evidence="2 3" key="1">
    <citation type="journal article" date="2012" name="PLoS Pathog.">
        <title>Diverse lifestyles and strategies of plant pathogenesis encoded in the genomes of eighteen Dothideomycetes fungi.</title>
        <authorList>
            <person name="Ohm R.A."/>
            <person name="Feau N."/>
            <person name="Henrissat B."/>
            <person name="Schoch C.L."/>
            <person name="Horwitz B.A."/>
            <person name="Barry K.W."/>
            <person name="Condon B.J."/>
            <person name="Copeland A.C."/>
            <person name="Dhillon B."/>
            <person name="Glaser F."/>
            <person name="Hesse C.N."/>
            <person name="Kosti I."/>
            <person name="LaButti K."/>
            <person name="Lindquist E.A."/>
            <person name="Lucas S."/>
            <person name="Salamov A.A."/>
            <person name="Bradshaw R.E."/>
            <person name="Ciuffetti L."/>
            <person name="Hamelin R.C."/>
            <person name="Kema G.H.J."/>
            <person name="Lawrence C."/>
            <person name="Scott J.A."/>
            <person name="Spatafora J.W."/>
            <person name="Turgeon B.G."/>
            <person name="de Wit P.J.G.M."/>
            <person name="Zhong S."/>
            <person name="Goodwin S.B."/>
            <person name="Grigoriev I.V."/>
        </authorList>
    </citation>
    <scope>NUCLEOTIDE SEQUENCE [LARGE SCALE GENOMIC DNA]</scope>
    <source>
        <strain evidence="3">ND90Pr / ATCC 201652</strain>
    </source>
</reference>
<dbReference type="OMA" id="YIFHHAS"/>
<dbReference type="AlphaFoldDB" id="M2TEV3"/>
<dbReference type="HOGENOM" id="CLU_053383_0_0_1"/>
<keyword evidence="1" id="KW-0812">Transmembrane</keyword>
<gene>
    <name evidence="2" type="ORF">COCSADRAFT_168937</name>
</gene>
<organism evidence="2 3">
    <name type="scientific">Cochliobolus sativus (strain ND90Pr / ATCC 201652)</name>
    <name type="common">Common root rot and spot blotch fungus</name>
    <name type="synonym">Bipolaris sorokiniana</name>
    <dbReference type="NCBI Taxonomy" id="665912"/>
    <lineage>
        <taxon>Eukaryota</taxon>
        <taxon>Fungi</taxon>
        <taxon>Dikarya</taxon>
        <taxon>Ascomycota</taxon>
        <taxon>Pezizomycotina</taxon>
        <taxon>Dothideomycetes</taxon>
        <taxon>Pleosporomycetidae</taxon>
        <taxon>Pleosporales</taxon>
        <taxon>Pleosporineae</taxon>
        <taxon>Pleosporaceae</taxon>
        <taxon>Bipolaris</taxon>
    </lineage>
</organism>
<evidence type="ECO:0000313" key="3">
    <source>
        <dbReference type="Proteomes" id="UP000016934"/>
    </source>
</evidence>
<dbReference type="RefSeq" id="XP_007697332.1">
    <property type="nucleotide sequence ID" value="XM_007699142.1"/>
</dbReference>
<name>M2TEV3_COCSN</name>
<dbReference type="Proteomes" id="UP000016934">
    <property type="component" value="Unassembled WGS sequence"/>
</dbReference>
<keyword evidence="3" id="KW-1185">Reference proteome</keyword>
<dbReference type="EMBL" id="KB445639">
    <property type="protein sequence ID" value="EMD67766.1"/>
    <property type="molecule type" value="Genomic_DNA"/>
</dbReference>
<dbReference type="KEGG" id="bsc:COCSADRAFT_168937"/>
<evidence type="ECO:0000256" key="1">
    <source>
        <dbReference type="SAM" id="Phobius"/>
    </source>
</evidence>
<protein>
    <submittedName>
        <fullName evidence="2">Uncharacterized protein</fullName>
    </submittedName>
</protein>
<accession>M2TEV3</accession>
<proteinExistence type="predicted"/>
<keyword evidence="1" id="KW-1133">Transmembrane helix</keyword>
<keyword evidence="1" id="KW-0472">Membrane</keyword>
<sequence>MQAEQHNPSVPVEDEKLQLEIISRLCHQTTPNSTGPSELHWVPYMLYYNTQYNTAIQTDKGVCTTVRKHADIQFIAQHMHSSAPKAAIKSHIQPSMREFRTPEDVDTMLKSSVMLVARLLSMTDIGPLPYTRSGTHHSLTWTFPTSSLQDLLRSHFVPQNPAGFEQDSSDMLFGEDFTAYKLHRYCGVEITWTSNLADHLHLSRGGKQLYIFHHASFLQWQDGVLPAGLAAETLDTLALLFPAIDAKTREWVTHSPALAGVDMRILELVQLRDCRGSDFRYWRKRLGALERVFEAPHRGSIAQQWRDRRDKAQWYTFWVAMVILCLTVFFGVVQSVEGALEVYKAYHST</sequence>
<dbReference type="GeneID" id="19132606"/>
<dbReference type="OrthoDB" id="5428890at2759"/>
<feature type="transmembrane region" description="Helical" evidence="1">
    <location>
        <begin position="314"/>
        <end position="333"/>
    </location>
</feature>
<evidence type="ECO:0000313" key="2">
    <source>
        <dbReference type="EMBL" id="EMD67766.1"/>
    </source>
</evidence>
<dbReference type="eggNOG" id="ENOG502SK62">
    <property type="taxonomic scope" value="Eukaryota"/>
</dbReference>
<reference evidence="3" key="2">
    <citation type="journal article" date="2013" name="PLoS Genet.">
        <title>Comparative genome structure, secondary metabolite, and effector coding capacity across Cochliobolus pathogens.</title>
        <authorList>
            <person name="Condon B.J."/>
            <person name="Leng Y."/>
            <person name="Wu D."/>
            <person name="Bushley K.E."/>
            <person name="Ohm R.A."/>
            <person name="Otillar R."/>
            <person name="Martin J."/>
            <person name="Schackwitz W."/>
            <person name="Grimwood J."/>
            <person name="MohdZainudin N."/>
            <person name="Xue C."/>
            <person name="Wang R."/>
            <person name="Manning V.A."/>
            <person name="Dhillon B."/>
            <person name="Tu Z.J."/>
            <person name="Steffenson B.J."/>
            <person name="Salamov A."/>
            <person name="Sun H."/>
            <person name="Lowry S."/>
            <person name="LaButti K."/>
            <person name="Han J."/>
            <person name="Copeland A."/>
            <person name="Lindquist E."/>
            <person name="Barry K."/>
            <person name="Schmutz J."/>
            <person name="Baker S.E."/>
            <person name="Ciuffetti L.M."/>
            <person name="Grigoriev I.V."/>
            <person name="Zhong S."/>
            <person name="Turgeon B.G."/>
        </authorList>
    </citation>
    <scope>NUCLEOTIDE SEQUENCE [LARGE SCALE GENOMIC DNA]</scope>
    <source>
        <strain evidence="3">ND90Pr / ATCC 201652</strain>
    </source>
</reference>